<feature type="compositionally biased region" description="Low complexity" evidence="1">
    <location>
        <begin position="210"/>
        <end position="226"/>
    </location>
</feature>
<dbReference type="GeneID" id="64705057"/>
<dbReference type="RefSeq" id="XP_041284354.1">
    <property type="nucleotide sequence ID" value="XM_041442798.1"/>
</dbReference>
<feature type="region of interest" description="Disordered" evidence="1">
    <location>
        <begin position="93"/>
        <end position="130"/>
    </location>
</feature>
<keyword evidence="3" id="KW-1185">Reference proteome</keyword>
<proteinExistence type="predicted"/>
<name>A0A9P7EQA7_9AGAM</name>
<feature type="compositionally biased region" description="Low complexity" evidence="1">
    <location>
        <begin position="93"/>
        <end position="102"/>
    </location>
</feature>
<evidence type="ECO:0000313" key="2">
    <source>
        <dbReference type="EMBL" id="KAG2082965.1"/>
    </source>
</evidence>
<feature type="region of interest" description="Disordered" evidence="1">
    <location>
        <begin position="50"/>
        <end position="75"/>
    </location>
</feature>
<evidence type="ECO:0000256" key="1">
    <source>
        <dbReference type="SAM" id="MobiDB-lite"/>
    </source>
</evidence>
<feature type="compositionally biased region" description="Low complexity" evidence="1">
    <location>
        <begin position="57"/>
        <end position="73"/>
    </location>
</feature>
<feature type="region of interest" description="Disordered" evidence="1">
    <location>
        <begin position="152"/>
        <end position="179"/>
    </location>
</feature>
<dbReference type="Proteomes" id="UP000823399">
    <property type="component" value="Unassembled WGS sequence"/>
</dbReference>
<dbReference type="EMBL" id="JABBWM010000304">
    <property type="protein sequence ID" value="KAG2082965.1"/>
    <property type="molecule type" value="Genomic_DNA"/>
</dbReference>
<organism evidence="2 3">
    <name type="scientific">Suillus discolor</name>
    <dbReference type="NCBI Taxonomy" id="1912936"/>
    <lineage>
        <taxon>Eukaryota</taxon>
        <taxon>Fungi</taxon>
        <taxon>Dikarya</taxon>
        <taxon>Basidiomycota</taxon>
        <taxon>Agaricomycotina</taxon>
        <taxon>Agaricomycetes</taxon>
        <taxon>Agaricomycetidae</taxon>
        <taxon>Boletales</taxon>
        <taxon>Suillineae</taxon>
        <taxon>Suillaceae</taxon>
        <taxon>Suillus</taxon>
    </lineage>
</organism>
<comment type="caution">
    <text evidence="2">The sequence shown here is derived from an EMBL/GenBank/DDBJ whole genome shotgun (WGS) entry which is preliminary data.</text>
</comment>
<evidence type="ECO:0000313" key="3">
    <source>
        <dbReference type="Proteomes" id="UP000823399"/>
    </source>
</evidence>
<protein>
    <submittedName>
        <fullName evidence="2">Uncharacterized protein</fullName>
    </submittedName>
</protein>
<dbReference type="AlphaFoldDB" id="A0A9P7EQA7"/>
<sequence length="339" mass="36768">MSLHYVSILGANPALSLKTISSRPEIDHAANYFQISRTAGSTYLQSLHSGSAQYGGHTTDTHAPPHTAPPHTTYEGAGYSAGAVYEGAGYSASAAPHHAAPPHAAPPHAAPSHAALPHAAPPHIAPPHIATPYASPPSRCYIRSWGDGSNVIILDSPPRPQASTKRPLPASPPSPLPRSEFALSEKMQTYRYNSCASFGAPSRGDSKAVSSPVSTTPTSEPIPSLSKGKGRQVKKQCSDLQSQAQSQMEALNDRIEKELKNERYMAKYNLAHQTEEHQFLHEERSYQRTEAAVIHQRAQEAKDAEIRLCEAEMRMHDALTHVHAEEGLEGLDAVWYLYL</sequence>
<accession>A0A9P7EQA7</accession>
<reference evidence="2" key="1">
    <citation type="journal article" date="2020" name="New Phytol.">
        <title>Comparative genomics reveals dynamic genome evolution in host specialist ectomycorrhizal fungi.</title>
        <authorList>
            <person name="Lofgren L.A."/>
            <person name="Nguyen N.H."/>
            <person name="Vilgalys R."/>
            <person name="Ruytinx J."/>
            <person name="Liao H.L."/>
            <person name="Branco S."/>
            <person name="Kuo A."/>
            <person name="LaButti K."/>
            <person name="Lipzen A."/>
            <person name="Andreopoulos W."/>
            <person name="Pangilinan J."/>
            <person name="Riley R."/>
            <person name="Hundley H."/>
            <person name="Na H."/>
            <person name="Barry K."/>
            <person name="Grigoriev I.V."/>
            <person name="Stajich J.E."/>
            <person name="Kennedy P.G."/>
        </authorList>
    </citation>
    <scope>NUCLEOTIDE SEQUENCE</scope>
    <source>
        <strain evidence="2">FC423</strain>
    </source>
</reference>
<gene>
    <name evidence="2" type="ORF">F5147DRAFT_783100</name>
</gene>
<feature type="region of interest" description="Disordered" evidence="1">
    <location>
        <begin position="198"/>
        <end position="233"/>
    </location>
</feature>
<dbReference type="OrthoDB" id="2693325at2759"/>